<dbReference type="AlphaFoldDB" id="A0A916W4Q0"/>
<organism evidence="2 3">
    <name type="scientific">Pelagibacterium lentulum</name>
    <dbReference type="NCBI Taxonomy" id="2029865"/>
    <lineage>
        <taxon>Bacteria</taxon>
        <taxon>Pseudomonadati</taxon>
        <taxon>Pseudomonadota</taxon>
        <taxon>Alphaproteobacteria</taxon>
        <taxon>Hyphomicrobiales</taxon>
        <taxon>Devosiaceae</taxon>
        <taxon>Pelagibacterium</taxon>
    </lineage>
</organism>
<dbReference type="EMBL" id="BMKB01000014">
    <property type="protein sequence ID" value="GGA65293.1"/>
    <property type="molecule type" value="Genomic_DNA"/>
</dbReference>
<evidence type="ECO:0000313" key="3">
    <source>
        <dbReference type="Proteomes" id="UP000596977"/>
    </source>
</evidence>
<evidence type="ECO:0000313" key="2">
    <source>
        <dbReference type="EMBL" id="GGA65293.1"/>
    </source>
</evidence>
<feature type="region of interest" description="Disordered" evidence="1">
    <location>
        <begin position="1"/>
        <end position="33"/>
    </location>
</feature>
<dbReference type="Proteomes" id="UP000596977">
    <property type="component" value="Unassembled WGS sequence"/>
</dbReference>
<reference evidence="2 3" key="1">
    <citation type="journal article" date="2014" name="Int. J. Syst. Evol. Microbiol.">
        <title>Complete genome sequence of Corynebacterium casei LMG S-19264T (=DSM 44701T), isolated from a smear-ripened cheese.</title>
        <authorList>
            <consortium name="US DOE Joint Genome Institute (JGI-PGF)"/>
            <person name="Walter F."/>
            <person name="Albersmeier A."/>
            <person name="Kalinowski J."/>
            <person name="Ruckert C."/>
        </authorList>
    </citation>
    <scope>NUCLEOTIDE SEQUENCE [LARGE SCALE GENOMIC DNA]</scope>
    <source>
        <strain evidence="2 3">CGMCC 1.15896</strain>
    </source>
</reference>
<evidence type="ECO:0000256" key="1">
    <source>
        <dbReference type="SAM" id="MobiDB-lite"/>
    </source>
</evidence>
<name>A0A916W4Q0_9HYPH</name>
<gene>
    <name evidence="2" type="ORF">GCM10011499_39690</name>
</gene>
<protein>
    <submittedName>
        <fullName evidence="2">Uncharacterized protein</fullName>
    </submittedName>
</protein>
<accession>A0A916W4Q0</accession>
<keyword evidence="3" id="KW-1185">Reference proteome</keyword>
<sequence length="75" mass="8351">MDDAGIVAERQGPRNTGDVAPEDDSTRSNKKPCLLSSPALRRTVDWTAWVEHQDADFGVILDNLRHFNKDLPGFS</sequence>
<proteinExistence type="predicted"/>
<comment type="caution">
    <text evidence="2">The sequence shown here is derived from an EMBL/GenBank/DDBJ whole genome shotgun (WGS) entry which is preliminary data.</text>
</comment>